<evidence type="ECO:0000313" key="2">
    <source>
        <dbReference type="Proteomes" id="UP000747399"/>
    </source>
</evidence>
<accession>A0A8J4EZT2</accession>
<dbReference type="Proteomes" id="UP000747399">
    <property type="component" value="Unassembled WGS sequence"/>
</dbReference>
<comment type="caution">
    <text evidence="1">The sequence shown here is derived from an EMBL/GenBank/DDBJ whole genome shotgun (WGS) entry which is preliminary data.</text>
</comment>
<dbReference type="EMBL" id="BNCO01000015">
    <property type="protein sequence ID" value="GIL53655.1"/>
    <property type="molecule type" value="Genomic_DNA"/>
</dbReference>
<feature type="non-terminal residue" evidence="1">
    <location>
        <position position="1"/>
    </location>
</feature>
<reference evidence="1" key="1">
    <citation type="journal article" date="2021" name="Proc. Natl. Acad. Sci. U.S.A.">
        <title>Three genomes in the algal genus Volvox reveal the fate of a haploid sex-determining region after a transition to homothallism.</title>
        <authorList>
            <person name="Yamamoto K."/>
            <person name="Hamaji T."/>
            <person name="Kawai-Toyooka H."/>
            <person name="Matsuzaki R."/>
            <person name="Takahashi F."/>
            <person name="Nishimura Y."/>
            <person name="Kawachi M."/>
            <person name="Noguchi H."/>
            <person name="Minakuchi Y."/>
            <person name="Umen J.G."/>
            <person name="Toyoda A."/>
            <person name="Nozaki H."/>
        </authorList>
    </citation>
    <scope>NUCLEOTIDE SEQUENCE</scope>
    <source>
        <strain evidence="1">NIES-3780</strain>
    </source>
</reference>
<sequence length="99" mass="11019">MTVHKSPPHLPYFIAGAAKAVPHPFLTPPSRPLVRAYLLNLPCQPPLVAGRPLLLPSLPPHLAASQRLPYRTALSLQSYIQGVLPYVYRFLRACRHLHA</sequence>
<proteinExistence type="predicted"/>
<keyword evidence="2" id="KW-1185">Reference proteome</keyword>
<dbReference type="AlphaFoldDB" id="A0A8J4EZT2"/>
<protein>
    <submittedName>
        <fullName evidence="1">Uncharacterized protein</fullName>
    </submittedName>
</protein>
<name>A0A8J4EZT2_9CHLO</name>
<organism evidence="1 2">
    <name type="scientific">Volvox africanus</name>
    <dbReference type="NCBI Taxonomy" id="51714"/>
    <lineage>
        <taxon>Eukaryota</taxon>
        <taxon>Viridiplantae</taxon>
        <taxon>Chlorophyta</taxon>
        <taxon>core chlorophytes</taxon>
        <taxon>Chlorophyceae</taxon>
        <taxon>CS clade</taxon>
        <taxon>Chlamydomonadales</taxon>
        <taxon>Volvocaceae</taxon>
        <taxon>Volvox</taxon>
    </lineage>
</organism>
<gene>
    <name evidence="1" type="ORF">Vafri_9279</name>
</gene>
<evidence type="ECO:0000313" key="1">
    <source>
        <dbReference type="EMBL" id="GIL53655.1"/>
    </source>
</evidence>